<dbReference type="RefSeq" id="WP_269876639.1">
    <property type="nucleotide sequence ID" value="NZ_JAPZVM010000001.1"/>
</dbReference>
<dbReference type="GO" id="GO:0003677">
    <property type="term" value="F:DNA binding"/>
    <property type="evidence" value="ECO:0007669"/>
    <property type="project" value="UniProtKB-KW"/>
</dbReference>
<dbReference type="PANTHER" id="PTHR48111:SF69">
    <property type="entry name" value="RESPONSE REGULATOR RECEIVER"/>
    <property type="match status" value="1"/>
</dbReference>
<name>A0ABT4PEM3_9BACT</name>
<evidence type="ECO:0000256" key="1">
    <source>
        <dbReference type="ARBA" id="ARBA00023125"/>
    </source>
</evidence>
<dbReference type="InterPro" id="IPR039420">
    <property type="entry name" value="WalR-like"/>
</dbReference>
<dbReference type="Gene3D" id="2.40.50.1020">
    <property type="entry name" value="LytTr DNA-binding domain"/>
    <property type="match status" value="1"/>
</dbReference>
<gene>
    <name evidence="4" type="ORF">O6P32_02105</name>
</gene>
<protein>
    <submittedName>
        <fullName evidence="4">LytTR family DNA-binding domain-containing protein</fullName>
    </submittedName>
</protein>
<reference evidence="4" key="1">
    <citation type="submission" date="2022-12" db="EMBL/GenBank/DDBJ databases">
        <title>Phocaeicola acetigenes sp. nov., isolated feces from a healthy human.</title>
        <authorList>
            <person name="Do H."/>
            <person name="Ha Y.B."/>
            <person name="Kim J.-S."/>
            <person name="Suh M.K."/>
            <person name="Kim H.S."/>
            <person name="Lee J.-S."/>
        </authorList>
    </citation>
    <scope>NUCLEOTIDE SEQUENCE</scope>
    <source>
        <strain evidence="4">KGMB11183</strain>
    </source>
</reference>
<dbReference type="InterPro" id="IPR011006">
    <property type="entry name" value="CheY-like_superfamily"/>
</dbReference>
<keyword evidence="1 4" id="KW-0238">DNA-binding</keyword>
<dbReference type="PANTHER" id="PTHR48111">
    <property type="entry name" value="REGULATOR OF RPOS"/>
    <property type="match status" value="1"/>
</dbReference>
<comment type="caution">
    <text evidence="4">The sequence shown here is derived from an EMBL/GenBank/DDBJ whole genome shotgun (WGS) entry which is preliminary data.</text>
</comment>
<dbReference type="PROSITE" id="PS50110">
    <property type="entry name" value="RESPONSE_REGULATORY"/>
    <property type="match status" value="1"/>
</dbReference>
<accession>A0ABT4PEM3</accession>
<dbReference type="InterPro" id="IPR007492">
    <property type="entry name" value="LytTR_DNA-bd_dom"/>
</dbReference>
<feature type="modified residue" description="4-aspartylphosphate" evidence="2">
    <location>
        <position position="57"/>
    </location>
</feature>
<dbReference type="SUPFAM" id="SSF52172">
    <property type="entry name" value="CheY-like"/>
    <property type="match status" value="1"/>
</dbReference>
<dbReference type="SMART" id="SM00850">
    <property type="entry name" value="LytTR"/>
    <property type="match status" value="1"/>
</dbReference>
<sequence>MEKVYKVVIIDDEECAIDNLCFELKKYDFISVEGTARNGISGIKLVEKVHPDLIFQDVELPDMLGMDVVSKIHDKLSENACIIFYTAYNKYVLDAFRNYAFDFLLKPIDSKELELVMTRFIDRMHSSAQLSSNRITTGTEGEKPFMVVTPTGDLRFLRASEIGYFRYLSNRKIWEVALSNGTFLPLKRNTTAEQLCAYDSSFIQVHQSYIINMNFLIMVQDNRCIMYPPFNQSGDLLVSKKYKKEMMDRFYQL</sequence>
<evidence type="ECO:0000313" key="5">
    <source>
        <dbReference type="Proteomes" id="UP001141933"/>
    </source>
</evidence>
<dbReference type="Pfam" id="PF00072">
    <property type="entry name" value="Response_reg"/>
    <property type="match status" value="1"/>
</dbReference>
<organism evidence="4 5">
    <name type="scientific">Phocaeicola acetigenes</name>
    <dbReference type="NCBI Taxonomy" id="3016083"/>
    <lineage>
        <taxon>Bacteria</taxon>
        <taxon>Pseudomonadati</taxon>
        <taxon>Bacteroidota</taxon>
        <taxon>Bacteroidia</taxon>
        <taxon>Bacteroidales</taxon>
        <taxon>Bacteroidaceae</taxon>
        <taxon>Phocaeicola</taxon>
    </lineage>
</organism>
<dbReference type="Gene3D" id="3.40.50.2300">
    <property type="match status" value="1"/>
</dbReference>
<evidence type="ECO:0000259" key="3">
    <source>
        <dbReference type="PROSITE" id="PS50110"/>
    </source>
</evidence>
<feature type="domain" description="Response regulatory" evidence="3">
    <location>
        <begin position="6"/>
        <end position="121"/>
    </location>
</feature>
<dbReference type="InterPro" id="IPR001789">
    <property type="entry name" value="Sig_transdc_resp-reg_receiver"/>
</dbReference>
<dbReference type="Proteomes" id="UP001141933">
    <property type="component" value="Unassembled WGS sequence"/>
</dbReference>
<keyword evidence="5" id="KW-1185">Reference proteome</keyword>
<keyword evidence="2" id="KW-0597">Phosphoprotein</keyword>
<proteinExistence type="predicted"/>
<evidence type="ECO:0000313" key="4">
    <source>
        <dbReference type="EMBL" id="MCZ8371499.1"/>
    </source>
</evidence>
<evidence type="ECO:0000256" key="2">
    <source>
        <dbReference type="PROSITE-ProRule" id="PRU00169"/>
    </source>
</evidence>
<dbReference type="SMART" id="SM00448">
    <property type="entry name" value="REC"/>
    <property type="match status" value="1"/>
</dbReference>
<dbReference type="EMBL" id="JAPZVM010000001">
    <property type="protein sequence ID" value="MCZ8371499.1"/>
    <property type="molecule type" value="Genomic_DNA"/>
</dbReference>